<feature type="compositionally biased region" description="Basic and acidic residues" evidence="5">
    <location>
        <begin position="231"/>
        <end position="241"/>
    </location>
</feature>
<dbReference type="InterPro" id="IPR026910">
    <property type="entry name" value="Shisa"/>
</dbReference>
<reference evidence="8" key="1">
    <citation type="journal article" date="2008" name="Nature">
        <title>The amphioxus genome and the evolution of the chordate karyotype.</title>
        <authorList>
            <consortium name="US DOE Joint Genome Institute (JGI-PGF)"/>
            <person name="Putnam N.H."/>
            <person name="Butts T."/>
            <person name="Ferrier D.E.K."/>
            <person name="Furlong R.F."/>
            <person name="Hellsten U."/>
            <person name="Kawashima T."/>
            <person name="Robinson-Rechavi M."/>
            <person name="Shoguchi E."/>
            <person name="Terry A."/>
            <person name="Yu J.-K."/>
            <person name="Benito-Gutierrez E.L."/>
            <person name="Dubchak I."/>
            <person name="Garcia-Fernandez J."/>
            <person name="Gibson-Brown J.J."/>
            <person name="Grigoriev I.V."/>
            <person name="Horton A.C."/>
            <person name="de Jong P.J."/>
            <person name="Jurka J."/>
            <person name="Kapitonov V.V."/>
            <person name="Kohara Y."/>
            <person name="Kuroki Y."/>
            <person name="Lindquist E."/>
            <person name="Lucas S."/>
            <person name="Osoegawa K."/>
            <person name="Pennacchio L.A."/>
            <person name="Salamov A.A."/>
            <person name="Satou Y."/>
            <person name="Sauka-Spengler T."/>
            <person name="Schmutz J."/>
            <person name="Shin-I T."/>
            <person name="Toyoda A."/>
            <person name="Bronner-Fraser M."/>
            <person name="Fujiyama A."/>
            <person name="Holland L.Z."/>
            <person name="Holland P.W.H."/>
            <person name="Satoh N."/>
            <person name="Rokhsar D.S."/>
        </authorList>
    </citation>
    <scope>NUCLEOTIDE SEQUENCE [LARGE SCALE GENOMIC DNA]</scope>
    <source>
        <strain evidence="8">S238N-H82</strain>
        <tissue evidence="8">Testes</tissue>
    </source>
</reference>
<evidence type="ECO:0000313" key="8">
    <source>
        <dbReference type="EMBL" id="EEN53326.1"/>
    </source>
</evidence>
<evidence type="ECO:0000256" key="6">
    <source>
        <dbReference type="SAM" id="Phobius"/>
    </source>
</evidence>
<protein>
    <recommendedName>
        <fullName evidence="9">Vesicular, overexpressed in cancer, prosurvival protein 1</fullName>
    </recommendedName>
</protein>
<feature type="chain" id="PRO_5002934106" description="Vesicular, overexpressed in cancer, prosurvival protein 1" evidence="7">
    <location>
        <begin position="22"/>
        <end position="241"/>
    </location>
</feature>
<dbReference type="InParanoid" id="C3Z2S5"/>
<feature type="transmembrane region" description="Helical" evidence="6">
    <location>
        <begin position="85"/>
        <end position="112"/>
    </location>
</feature>
<dbReference type="PANTHER" id="PTHR31395:SF25">
    <property type="entry name" value="ABLIM_ANCHOR DOMAIN-CONTAINING PROTEIN"/>
    <property type="match status" value="1"/>
</dbReference>
<feature type="region of interest" description="Disordered" evidence="5">
    <location>
        <begin position="204"/>
        <end position="241"/>
    </location>
</feature>
<name>C3Z2S5_BRAFL</name>
<organism>
    <name type="scientific">Branchiostoma floridae</name>
    <name type="common">Florida lancelet</name>
    <name type="synonym">Amphioxus</name>
    <dbReference type="NCBI Taxonomy" id="7739"/>
    <lineage>
        <taxon>Eukaryota</taxon>
        <taxon>Metazoa</taxon>
        <taxon>Chordata</taxon>
        <taxon>Cephalochordata</taxon>
        <taxon>Leptocardii</taxon>
        <taxon>Amphioxiformes</taxon>
        <taxon>Branchiostomatidae</taxon>
        <taxon>Branchiostoma</taxon>
    </lineage>
</organism>
<keyword evidence="7" id="KW-0732">Signal</keyword>
<gene>
    <name evidence="8" type="ORF">BRAFLDRAFT_66455</name>
</gene>
<feature type="signal peptide" evidence="7">
    <location>
        <begin position="1"/>
        <end position="21"/>
    </location>
</feature>
<evidence type="ECO:0000256" key="2">
    <source>
        <dbReference type="ARBA" id="ARBA00022692"/>
    </source>
</evidence>
<keyword evidence="2 6" id="KW-0812">Transmembrane</keyword>
<accession>C3Z2S5</accession>
<sequence length="241" mass="25637">MEARLLVTAIAVSVLLEGLHGSPTADVQHVPRTAFLTIERPEDNQDVYCCGSSSNKYCCNDCRKSQNGQACLGSVLYSSTVSVGAIIGITMGSTFIGLGCIYFGCCMFYTLFPRKTAVGSRLGSFQQNSVTNSRKPSCEDRTKFEAPQSWIKLLTVNNGHLSNGQHNTNKPAKVNGCPGNEPLLSTRTEADEGPGCAKSKVTIVIDSPSPTPSTSKETVIDFPATNSVGSESRKASIESAV</sequence>
<proteinExistence type="predicted"/>
<evidence type="ECO:0000256" key="4">
    <source>
        <dbReference type="ARBA" id="ARBA00023136"/>
    </source>
</evidence>
<dbReference type="EMBL" id="GG666574">
    <property type="protein sequence ID" value="EEN53326.1"/>
    <property type="molecule type" value="Genomic_DNA"/>
</dbReference>
<dbReference type="AlphaFoldDB" id="C3Z2S5"/>
<evidence type="ECO:0000256" key="3">
    <source>
        <dbReference type="ARBA" id="ARBA00022989"/>
    </source>
</evidence>
<dbReference type="GO" id="GO:0016020">
    <property type="term" value="C:membrane"/>
    <property type="evidence" value="ECO:0007669"/>
    <property type="project" value="UniProtKB-SubCell"/>
</dbReference>
<keyword evidence="4 6" id="KW-0472">Membrane</keyword>
<dbReference type="PANTHER" id="PTHR31395">
    <property type="entry name" value="SHISA"/>
    <property type="match status" value="1"/>
</dbReference>
<comment type="subcellular location">
    <subcellularLocation>
        <location evidence="1">Membrane</location>
    </subcellularLocation>
</comment>
<evidence type="ECO:0000256" key="5">
    <source>
        <dbReference type="SAM" id="MobiDB-lite"/>
    </source>
</evidence>
<evidence type="ECO:0000256" key="7">
    <source>
        <dbReference type="SAM" id="SignalP"/>
    </source>
</evidence>
<evidence type="ECO:0000256" key="1">
    <source>
        <dbReference type="ARBA" id="ARBA00004370"/>
    </source>
</evidence>
<evidence type="ECO:0008006" key="9">
    <source>
        <dbReference type="Google" id="ProtNLM"/>
    </source>
</evidence>
<keyword evidence="3 6" id="KW-1133">Transmembrane helix</keyword>